<evidence type="ECO:0000259" key="23">
    <source>
        <dbReference type="PROSITE" id="PS50222"/>
    </source>
</evidence>
<dbReference type="Gene3D" id="1.10.238.10">
    <property type="entry name" value="EF-hand"/>
    <property type="match status" value="2"/>
</dbReference>
<evidence type="ECO:0000256" key="20">
    <source>
        <dbReference type="SAM" id="Coils"/>
    </source>
</evidence>
<feature type="domain" description="EH" evidence="22">
    <location>
        <begin position="140"/>
        <end position="229"/>
    </location>
</feature>
<dbReference type="Proteomes" id="UP000094565">
    <property type="component" value="Chromosome 2"/>
</dbReference>
<dbReference type="InterPro" id="IPR025604">
    <property type="entry name" value="End3"/>
</dbReference>
<keyword evidence="15" id="KW-0472">Membrane</keyword>
<evidence type="ECO:0000256" key="17">
    <source>
        <dbReference type="ARBA" id="ARBA00023212"/>
    </source>
</evidence>
<comment type="function">
    <text evidence="18">Component of the PAN1 actin cytoskeleton-regulatory complex required for the internalization of endosomes during actin-coupled endocytosis. The complex links the site of endocytosis to the cell membrane-associated actin cytoskeleton. Mediates uptake of external molecules and vacuolar degradation of plasma membrane proteins. Plays a role in the proper organization of the cell membrane-associated actin cytoskeleton and promotes its destabilization.</text>
</comment>
<evidence type="ECO:0000313" key="24">
    <source>
        <dbReference type="EMBL" id="ANZ75022.1"/>
    </source>
</evidence>
<dbReference type="SMART" id="SM00054">
    <property type="entry name" value="EFh"/>
    <property type="match status" value="2"/>
</dbReference>
<evidence type="ECO:0000256" key="5">
    <source>
        <dbReference type="ARBA" id="ARBA00011159"/>
    </source>
</evidence>
<evidence type="ECO:0000256" key="13">
    <source>
        <dbReference type="ARBA" id="ARBA00022837"/>
    </source>
</evidence>
<dbReference type="SUPFAM" id="SSF47473">
    <property type="entry name" value="EF-hand"/>
    <property type="match status" value="2"/>
</dbReference>
<dbReference type="PROSITE" id="PS50031">
    <property type="entry name" value="EH"/>
    <property type="match status" value="2"/>
</dbReference>
<keyword evidence="11" id="KW-0677">Repeat</keyword>
<evidence type="ECO:0000256" key="18">
    <source>
        <dbReference type="ARBA" id="ARBA00025194"/>
    </source>
</evidence>
<dbReference type="GO" id="GO:0005886">
    <property type="term" value="C:plasma membrane"/>
    <property type="evidence" value="ECO:0007669"/>
    <property type="project" value="UniProtKB-SubCell"/>
</dbReference>
<organism evidence="24 25">
    <name type="scientific">Komagataella pastoris</name>
    <name type="common">Yeast</name>
    <name type="synonym">Pichia pastoris</name>
    <dbReference type="NCBI Taxonomy" id="4922"/>
    <lineage>
        <taxon>Eukaryota</taxon>
        <taxon>Fungi</taxon>
        <taxon>Dikarya</taxon>
        <taxon>Ascomycota</taxon>
        <taxon>Saccharomycotina</taxon>
        <taxon>Pichiomycetes</taxon>
        <taxon>Pichiales</taxon>
        <taxon>Pichiaceae</taxon>
        <taxon>Komagataella</taxon>
    </lineage>
</organism>
<dbReference type="GO" id="GO:0007015">
    <property type="term" value="P:actin filament organization"/>
    <property type="evidence" value="ECO:0007669"/>
    <property type="project" value="InterPro"/>
</dbReference>
<evidence type="ECO:0000256" key="2">
    <source>
        <dbReference type="ARBA" id="ARBA00004134"/>
    </source>
</evidence>
<dbReference type="PROSITE" id="PS50222">
    <property type="entry name" value="EF_HAND_2"/>
    <property type="match status" value="1"/>
</dbReference>
<accession>A0A1B2JAM8</accession>
<feature type="compositionally biased region" description="Polar residues" evidence="21">
    <location>
        <begin position="232"/>
        <end position="246"/>
    </location>
</feature>
<evidence type="ECO:0000259" key="22">
    <source>
        <dbReference type="PROSITE" id="PS50031"/>
    </source>
</evidence>
<evidence type="ECO:0000256" key="21">
    <source>
        <dbReference type="SAM" id="MobiDB-lite"/>
    </source>
</evidence>
<evidence type="ECO:0000256" key="16">
    <source>
        <dbReference type="ARBA" id="ARBA00023203"/>
    </source>
</evidence>
<dbReference type="GO" id="GO:0003779">
    <property type="term" value="F:actin binding"/>
    <property type="evidence" value="ECO:0007669"/>
    <property type="project" value="UniProtKB-KW"/>
</dbReference>
<dbReference type="PANTHER" id="PTHR11216">
    <property type="entry name" value="EH DOMAIN"/>
    <property type="match status" value="1"/>
</dbReference>
<evidence type="ECO:0000256" key="3">
    <source>
        <dbReference type="ARBA" id="ARBA00004413"/>
    </source>
</evidence>
<dbReference type="InterPro" id="IPR011992">
    <property type="entry name" value="EF-hand-dom_pair"/>
</dbReference>
<keyword evidence="10" id="KW-0254">Endocytosis</keyword>
<evidence type="ECO:0000256" key="19">
    <source>
        <dbReference type="ARBA" id="ARBA00029684"/>
    </source>
</evidence>
<keyword evidence="12" id="KW-0967">Endosome</keyword>
<dbReference type="AlphaFoldDB" id="A0A1B2JAM8"/>
<dbReference type="InterPro" id="IPR000261">
    <property type="entry name" value="EH_dom"/>
</dbReference>
<dbReference type="Pfam" id="PF12763">
    <property type="entry name" value="EH"/>
    <property type="match status" value="1"/>
</dbReference>
<dbReference type="EMBL" id="CP014585">
    <property type="protein sequence ID" value="ANZ75022.1"/>
    <property type="molecule type" value="Genomic_DNA"/>
</dbReference>
<evidence type="ECO:0000256" key="11">
    <source>
        <dbReference type="ARBA" id="ARBA00022737"/>
    </source>
</evidence>
<dbReference type="GO" id="GO:0030479">
    <property type="term" value="C:actin cortical patch"/>
    <property type="evidence" value="ECO:0007669"/>
    <property type="project" value="UniProtKB-SubCell"/>
</dbReference>
<keyword evidence="16" id="KW-0009">Actin-binding</keyword>
<protein>
    <recommendedName>
        <fullName evidence="7">Actin cytoskeleton-regulatory complex protein END3</fullName>
    </recommendedName>
    <alternativeName>
        <fullName evidence="6">Actin cytoskeleton-regulatory complex protein end3</fullName>
    </alternativeName>
    <alternativeName>
        <fullName evidence="19">Endocytosis protein 3</fullName>
    </alternativeName>
</protein>
<evidence type="ECO:0000256" key="10">
    <source>
        <dbReference type="ARBA" id="ARBA00022583"/>
    </source>
</evidence>
<dbReference type="GO" id="GO:0016197">
    <property type="term" value="P:endosomal transport"/>
    <property type="evidence" value="ECO:0007669"/>
    <property type="project" value="TreeGrafter"/>
</dbReference>
<comment type="subunit">
    <text evidence="5">Component of the PAN1 actin cytoskeleton-regulatory complex.</text>
</comment>
<dbReference type="OrthoDB" id="1716625at2759"/>
<evidence type="ECO:0000256" key="6">
    <source>
        <dbReference type="ARBA" id="ARBA00013889"/>
    </source>
</evidence>
<evidence type="ECO:0000256" key="8">
    <source>
        <dbReference type="ARBA" id="ARBA00022475"/>
    </source>
</evidence>
<dbReference type="GO" id="GO:0006897">
    <property type="term" value="P:endocytosis"/>
    <property type="evidence" value="ECO:0007669"/>
    <property type="project" value="UniProtKB-KW"/>
</dbReference>
<feature type="coiled-coil region" evidence="20">
    <location>
        <begin position="363"/>
        <end position="390"/>
    </location>
</feature>
<dbReference type="SMART" id="SM00027">
    <property type="entry name" value="EH"/>
    <property type="match status" value="2"/>
</dbReference>
<proteinExistence type="inferred from homology"/>
<dbReference type="Pfam" id="PF12761">
    <property type="entry name" value="End3"/>
    <property type="match status" value="1"/>
</dbReference>
<reference evidence="24 25" key="1">
    <citation type="submission" date="2016-02" db="EMBL/GenBank/DDBJ databases">
        <title>Comparative genomic and transcriptomic foundation for Pichia pastoris.</title>
        <authorList>
            <person name="Love K.R."/>
            <person name="Shah K.A."/>
            <person name="Whittaker C.A."/>
            <person name="Wu J."/>
            <person name="Bartlett M.C."/>
            <person name="Ma D."/>
            <person name="Leeson R.L."/>
            <person name="Priest M."/>
            <person name="Young S.K."/>
            <person name="Love J.C."/>
        </authorList>
    </citation>
    <scope>NUCLEOTIDE SEQUENCE [LARGE SCALE GENOMIC DNA]</scope>
    <source>
        <strain evidence="24 25">ATCC 28485</strain>
    </source>
</reference>
<dbReference type="PANTHER" id="PTHR11216:SF74">
    <property type="entry name" value="ACTIN CYTOSKELETON-REGULATORY COMPLEX PROTEIN END3"/>
    <property type="match status" value="1"/>
</dbReference>
<keyword evidence="8" id="KW-1003">Cell membrane</keyword>
<evidence type="ECO:0000256" key="4">
    <source>
        <dbReference type="ARBA" id="ARBA00009909"/>
    </source>
</evidence>
<feature type="domain" description="EF-hand" evidence="23">
    <location>
        <begin position="41"/>
        <end position="76"/>
    </location>
</feature>
<name>A0A1B2JAM8_PICPA</name>
<evidence type="ECO:0000313" key="25">
    <source>
        <dbReference type="Proteomes" id="UP000094565"/>
    </source>
</evidence>
<evidence type="ECO:0000256" key="9">
    <source>
        <dbReference type="ARBA" id="ARBA00022490"/>
    </source>
</evidence>
<comment type="subcellular location">
    <subcellularLocation>
        <location evidence="3">Cell membrane</location>
        <topology evidence="3">Peripheral membrane protein</topology>
        <orientation evidence="3">Cytoplasmic side</orientation>
    </subcellularLocation>
    <subcellularLocation>
        <location evidence="2">Cytoplasm</location>
        <location evidence="2">Cytoskeleton</location>
        <location evidence="2">Actin patch</location>
    </subcellularLocation>
    <subcellularLocation>
        <location evidence="1">Endosome membrane</location>
        <topology evidence="1">Peripheral membrane protein</topology>
        <orientation evidence="1">Cytoplasmic side</orientation>
    </subcellularLocation>
</comment>
<keyword evidence="17" id="KW-0206">Cytoskeleton</keyword>
<keyword evidence="25" id="KW-1185">Reference proteome</keyword>
<keyword evidence="9" id="KW-0963">Cytoplasm</keyword>
<feature type="region of interest" description="Disordered" evidence="21">
    <location>
        <begin position="232"/>
        <end position="255"/>
    </location>
</feature>
<comment type="similarity">
    <text evidence="4">Belongs to the END3 family.</text>
</comment>
<keyword evidence="13" id="KW-0106">Calcium</keyword>
<evidence type="ECO:0000256" key="1">
    <source>
        <dbReference type="ARBA" id="ARBA00004125"/>
    </source>
</evidence>
<dbReference type="InterPro" id="IPR002048">
    <property type="entry name" value="EF_hand_dom"/>
</dbReference>
<evidence type="ECO:0000256" key="12">
    <source>
        <dbReference type="ARBA" id="ARBA00022753"/>
    </source>
</evidence>
<dbReference type="PROSITE" id="PS00018">
    <property type="entry name" value="EF_HAND_1"/>
    <property type="match status" value="1"/>
</dbReference>
<keyword evidence="14 20" id="KW-0175">Coiled coil</keyword>
<dbReference type="InterPro" id="IPR018247">
    <property type="entry name" value="EF_Hand_1_Ca_BS"/>
</dbReference>
<dbReference type="GO" id="GO:0010008">
    <property type="term" value="C:endosome membrane"/>
    <property type="evidence" value="ECO:0007669"/>
    <property type="project" value="UniProtKB-SubCell"/>
</dbReference>
<evidence type="ECO:0000256" key="7">
    <source>
        <dbReference type="ARBA" id="ARBA00017312"/>
    </source>
</evidence>
<dbReference type="CDD" id="cd00052">
    <property type="entry name" value="EH"/>
    <property type="match status" value="1"/>
</dbReference>
<evidence type="ECO:0000256" key="15">
    <source>
        <dbReference type="ARBA" id="ARBA00023136"/>
    </source>
</evidence>
<evidence type="ECO:0000256" key="14">
    <source>
        <dbReference type="ARBA" id="ARBA00023054"/>
    </source>
</evidence>
<sequence length="393" mass="44109">MPEKLEEWEIKKYWEIFSGLKPVDNKLSGDRVSVVFKNSQLNTDQLALIWDLSDIDQDGELDFEEFCIAMRLIFDLVNGTVAELPSTLPNWLVPGSKAHLVQANSAVSQGSNYSPNNQVDDEDEDAKLSSDFEWYISPTDKSSYESIYTASSDQYGRIKFNDLQELYETLVKVPQTDISSAWNLVNPKQAETIDKDQCLVFLHILNQRSNGKRVPRGVPASLRATFSKETPTYDLKSSQAQVSKPSSAPGHESKKHSFADSYLAKIGASQNSSAEIGTDFSATKDTDWEEVRLTRQLQDLEELISKVEKDRSQRLDPDPAVNASSMTKYELEQLLKYKEDKVASLKLSNGAPSGSLSSIKADVDLIESQVQTLQEYLQSKKDELKQLQSTLKT</sequence>
<feature type="domain" description="EH" evidence="22">
    <location>
        <begin position="9"/>
        <end position="99"/>
    </location>
</feature>
<dbReference type="GO" id="GO:0005509">
    <property type="term" value="F:calcium ion binding"/>
    <property type="evidence" value="ECO:0007669"/>
    <property type="project" value="InterPro"/>
</dbReference>
<gene>
    <name evidence="24" type="primary">END3</name>
    <name evidence="24" type="ORF">ATY40_BA7503200</name>
</gene>